<sequence>MSIEVPNQRSYTGQKPAITSSLADIPCATLGVQGVLYKIRDTLGTPHTLDARSLSSILEDYISKNYDFGTAYGCLRQVWNRNDDSNIQEELLRHEEMDREMRQKALDRNRIVNPHLPPRRVWDLCSNHVVPWWTVGIWPQPITHAWVDEKDRVDVWTPINGKEWPVPIPKGASLEQIWIEMLNLGAEYTWLDVLCLRQQGRPREDLRTEEWKLDVPTIGQVYDSAWVVIYMCGLGRPLKEGDLDSDWCWLRRAWTLQEVGIQWSIAGDTAGRPMDQQLLSRNKNCNNVDDLLTRVHKQVESVQSLKKDDGVFSALEEMQNRVSTNPVDRVAGLTFALGPKAIPMYHESESLEDAWTALVNALDWHAQ</sequence>
<reference evidence="2" key="1">
    <citation type="journal article" date="2017" name="Nat. Ecol. Evol.">
        <title>Genome expansion and lineage-specific genetic innovations in the forest pathogenic fungi Armillaria.</title>
        <authorList>
            <person name="Sipos G."/>
            <person name="Prasanna A.N."/>
            <person name="Walter M.C."/>
            <person name="O'Connor E."/>
            <person name="Balint B."/>
            <person name="Krizsan K."/>
            <person name="Kiss B."/>
            <person name="Hess J."/>
            <person name="Varga T."/>
            <person name="Slot J."/>
            <person name="Riley R."/>
            <person name="Boka B."/>
            <person name="Rigling D."/>
            <person name="Barry K."/>
            <person name="Lee J."/>
            <person name="Mihaltcheva S."/>
            <person name="LaButti K."/>
            <person name="Lipzen A."/>
            <person name="Waldron R."/>
            <person name="Moloney N.M."/>
            <person name="Sperisen C."/>
            <person name="Kredics L."/>
            <person name="Vagvoelgyi C."/>
            <person name="Patrignani A."/>
            <person name="Fitzpatrick D."/>
            <person name="Nagy I."/>
            <person name="Doyle S."/>
            <person name="Anderson J.B."/>
            <person name="Grigoriev I.V."/>
            <person name="Gueldener U."/>
            <person name="Muensterkoetter M."/>
            <person name="Nagy L.G."/>
        </authorList>
    </citation>
    <scope>NUCLEOTIDE SEQUENCE [LARGE SCALE GENOMIC DNA]</scope>
    <source>
        <strain evidence="2">C18/9</strain>
    </source>
</reference>
<dbReference type="AlphaFoldDB" id="A0A284S1D6"/>
<dbReference type="OrthoDB" id="5418601at2759"/>
<keyword evidence="2" id="KW-1185">Reference proteome</keyword>
<evidence type="ECO:0000313" key="2">
    <source>
        <dbReference type="Proteomes" id="UP000219338"/>
    </source>
</evidence>
<proteinExistence type="predicted"/>
<dbReference type="EMBL" id="FUEG01000025">
    <property type="protein sequence ID" value="SJL14825.1"/>
    <property type="molecule type" value="Genomic_DNA"/>
</dbReference>
<protein>
    <recommendedName>
        <fullName evidence="3">Heterokaryon incompatibility domain-containing protein</fullName>
    </recommendedName>
</protein>
<gene>
    <name evidence="1" type="ORF">ARMOST_18296</name>
</gene>
<evidence type="ECO:0008006" key="3">
    <source>
        <dbReference type="Google" id="ProtNLM"/>
    </source>
</evidence>
<organism evidence="1 2">
    <name type="scientific">Armillaria ostoyae</name>
    <name type="common">Armillaria root rot fungus</name>
    <dbReference type="NCBI Taxonomy" id="47428"/>
    <lineage>
        <taxon>Eukaryota</taxon>
        <taxon>Fungi</taxon>
        <taxon>Dikarya</taxon>
        <taxon>Basidiomycota</taxon>
        <taxon>Agaricomycotina</taxon>
        <taxon>Agaricomycetes</taxon>
        <taxon>Agaricomycetidae</taxon>
        <taxon>Agaricales</taxon>
        <taxon>Marasmiineae</taxon>
        <taxon>Physalacriaceae</taxon>
        <taxon>Armillaria</taxon>
    </lineage>
</organism>
<evidence type="ECO:0000313" key="1">
    <source>
        <dbReference type="EMBL" id="SJL14825.1"/>
    </source>
</evidence>
<accession>A0A284S1D6</accession>
<dbReference type="Proteomes" id="UP000219338">
    <property type="component" value="Unassembled WGS sequence"/>
</dbReference>
<name>A0A284S1D6_ARMOS</name>